<dbReference type="PROSITE" id="PS51170">
    <property type="entry name" value="CW"/>
    <property type="match status" value="1"/>
</dbReference>
<dbReference type="Pfam" id="PF01473">
    <property type="entry name" value="Choline_bind_1"/>
    <property type="match status" value="2"/>
</dbReference>
<dbReference type="Gene3D" id="3.20.20.80">
    <property type="entry name" value="Glycosidases"/>
    <property type="match status" value="1"/>
</dbReference>
<evidence type="ECO:0000256" key="2">
    <source>
        <dbReference type="PROSITE-ProRule" id="PRU00591"/>
    </source>
</evidence>
<sequence>MDSSQIPYDIWYARYGTVNNYPNRTIWQCAQDGTVDGITGNVTIELAFVDYSERIPADEWKHINGRWYYMKNYRKQTGWIETGGKRYFLDSNGIMIHDTAMESDGTVYTFGPDGAAAV</sequence>
<proteinExistence type="predicted"/>
<dbReference type="SUPFAM" id="SSF69360">
    <property type="entry name" value="Cell wall binding repeat"/>
    <property type="match status" value="1"/>
</dbReference>
<evidence type="ECO:0000313" key="4">
    <source>
        <dbReference type="Proteomes" id="UP000823863"/>
    </source>
</evidence>
<reference evidence="3" key="2">
    <citation type="submission" date="2021-04" db="EMBL/GenBank/DDBJ databases">
        <authorList>
            <person name="Gilroy R."/>
        </authorList>
    </citation>
    <scope>NUCLEOTIDE SEQUENCE</scope>
    <source>
        <strain evidence="3">CHK198-12963</strain>
    </source>
</reference>
<gene>
    <name evidence="3" type="ORF">H9931_06135</name>
</gene>
<dbReference type="EMBL" id="DWWB01000030">
    <property type="protein sequence ID" value="HJC66287.1"/>
    <property type="molecule type" value="Genomic_DNA"/>
</dbReference>
<reference evidence="3" key="1">
    <citation type="journal article" date="2021" name="PeerJ">
        <title>Extensive microbial diversity within the chicken gut microbiome revealed by metagenomics and culture.</title>
        <authorList>
            <person name="Gilroy R."/>
            <person name="Ravi A."/>
            <person name="Getino M."/>
            <person name="Pursley I."/>
            <person name="Horton D.L."/>
            <person name="Alikhan N.F."/>
            <person name="Baker D."/>
            <person name="Gharbi K."/>
            <person name="Hall N."/>
            <person name="Watson M."/>
            <person name="Adriaenssens E.M."/>
            <person name="Foster-Nyarko E."/>
            <person name="Jarju S."/>
            <person name="Secka A."/>
            <person name="Antonio M."/>
            <person name="Oren A."/>
            <person name="Chaudhuri R.R."/>
            <person name="La Ragione R."/>
            <person name="Hildebrand F."/>
            <person name="Pallen M.J."/>
        </authorList>
    </citation>
    <scope>NUCLEOTIDE SEQUENCE</scope>
    <source>
        <strain evidence="3">CHK198-12963</strain>
    </source>
</reference>
<comment type="caution">
    <text evidence="3">The sequence shown here is derived from an EMBL/GenBank/DDBJ whole genome shotgun (WGS) entry which is preliminary data.</text>
</comment>
<name>A0A9D2PV47_9FIRM</name>
<feature type="repeat" description="Cell wall-binding" evidence="2">
    <location>
        <begin position="76"/>
        <end position="95"/>
    </location>
</feature>
<dbReference type="Gene3D" id="2.10.270.10">
    <property type="entry name" value="Cholin Binding"/>
    <property type="match status" value="1"/>
</dbReference>
<dbReference type="InterPro" id="IPR018337">
    <property type="entry name" value="Cell_wall/Cho-bd_repeat"/>
</dbReference>
<evidence type="ECO:0000313" key="3">
    <source>
        <dbReference type="EMBL" id="HJC66287.1"/>
    </source>
</evidence>
<dbReference type="AlphaFoldDB" id="A0A9D2PV47"/>
<organism evidence="3 4">
    <name type="scientific">Candidatus Enterocloster excrementigallinarum</name>
    <dbReference type="NCBI Taxonomy" id="2838558"/>
    <lineage>
        <taxon>Bacteria</taxon>
        <taxon>Bacillati</taxon>
        <taxon>Bacillota</taxon>
        <taxon>Clostridia</taxon>
        <taxon>Lachnospirales</taxon>
        <taxon>Lachnospiraceae</taxon>
        <taxon>Enterocloster</taxon>
    </lineage>
</organism>
<evidence type="ECO:0000256" key="1">
    <source>
        <dbReference type="ARBA" id="ARBA00022737"/>
    </source>
</evidence>
<protein>
    <recommendedName>
        <fullName evidence="5">Cell wall-binding protein</fullName>
    </recommendedName>
</protein>
<keyword evidence="1" id="KW-0677">Repeat</keyword>
<accession>A0A9D2PV47</accession>
<evidence type="ECO:0008006" key="5">
    <source>
        <dbReference type="Google" id="ProtNLM"/>
    </source>
</evidence>
<dbReference type="Proteomes" id="UP000823863">
    <property type="component" value="Unassembled WGS sequence"/>
</dbReference>